<evidence type="ECO:0000256" key="3">
    <source>
        <dbReference type="ARBA" id="ARBA00022490"/>
    </source>
</evidence>
<gene>
    <name evidence="14" type="primary">CEP63</name>
</gene>
<dbReference type="KEGG" id="emc:129331754"/>
<dbReference type="Pfam" id="PF17045">
    <property type="entry name" value="CEP63"/>
    <property type="match status" value="1"/>
</dbReference>
<dbReference type="GO" id="GO:0098535">
    <property type="term" value="P:de novo centriole assembly involved in multi-ciliated epithelial cell differentiation"/>
    <property type="evidence" value="ECO:0007669"/>
    <property type="project" value="TreeGrafter"/>
</dbReference>
<evidence type="ECO:0000256" key="1">
    <source>
        <dbReference type="ARBA" id="ARBA00004114"/>
    </source>
</evidence>
<reference evidence="14" key="1">
    <citation type="submission" date="2025-08" db="UniProtKB">
        <authorList>
            <consortium name="RefSeq"/>
        </authorList>
    </citation>
    <scope>IDENTIFICATION</scope>
    <source>
        <tissue evidence="14">Blood</tissue>
    </source>
</reference>
<evidence type="ECO:0000256" key="2">
    <source>
        <dbReference type="ARBA" id="ARBA00007181"/>
    </source>
</evidence>
<feature type="domain" description="CEP63/Deup1 N-terminal" evidence="11">
    <location>
        <begin position="18"/>
        <end position="282"/>
    </location>
</feature>
<dbReference type="Pfam" id="PF25771">
    <property type="entry name" value="CC_CEP152-bind"/>
    <property type="match status" value="1"/>
</dbReference>
<evidence type="ECO:0000256" key="9">
    <source>
        <dbReference type="ARBA" id="ARBA00023306"/>
    </source>
</evidence>
<dbReference type="AlphaFoldDB" id="A0AA97JHD3"/>
<feature type="domain" description="CEP63/Deup1 CEP152 binding coiled coil" evidence="12">
    <location>
        <begin position="656"/>
        <end position="691"/>
    </location>
</feature>
<evidence type="ECO:0000259" key="11">
    <source>
        <dbReference type="Pfam" id="PF17045"/>
    </source>
</evidence>
<feature type="coiled-coil region" evidence="10">
    <location>
        <begin position="68"/>
        <end position="120"/>
    </location>
</feature>
<proteinExistence type="inferred from homology"/>
<dbReference type="GO" id="GO:0007099">
    <property type="term" value="P:centriole replication"/>
    <property type="evidence" value="ECO:0007669"/>
    <property type="project" value="TreeGrafter"/>
</dbReference>
<feature type="coiled-coil region" evidence="10">
    <location>
        <begin position="229"/>
        <end position="333"/>
    </location>
</feature>
<keyword evidence="4" id="KW-0132">Cell division</keyword>
<accession>A0AA97JHD3</accession>
<keyword evidence="7 10" id="KW-0175">Coiled coil</keyword>
<keyword evidence="5" id="KW-0227">DNA damage</keyword>
<evidence type="ECO:0000256" key="4">
    <source>
        <dbReference type="ARBA" id="ARBA00022618"/>
    </source>
</evidence>
<dbReference type="Proteomes" id="UP001190640">
    <property type="component" value="Chromosome 6"/>
</dbReference>
<dbReference type="PROSITE" id="PS51257">
    <property type="entry name" value="PROKAR_LIPOPROTEIN"/>
    <property type="match status" value="1"/>
</dbReference>
<dbReference type="InterPro" id="IPR057656">
    <property type="entry name" value="CEP63/Deup1_CC"/>
</dbReference>
<evidence type="ECO:0000256" key="6">
    <source>
        <dbReference type="ARBA" id="ARBA00022776"/>
    </source>
</evidence>
<keyword evidence="8" id="KW-0206">Cytoskeleton</keyword>
<protein>
    <submittedName>
        <fullName evidence="14">Centrosomal protein of 63 kDa isoform X1</fullName>
    </submittedName>
</protein>
<keyword evidence="6" id="KW-0498">Mitosis</keyword>
<dbReference type="InterPro" id="IPR031470">
    <property type="entry name" value="CEP63/Deup1_N"/>
</dbReference>
<dbReference type="PANTHER" id="PTHR18875:SF7">
    <property type="entry name" value="CENTROSOMAL PROTEIN OF 63 KDA"/>
    <property type="match status" value="1"/>
</dbReference>
<dbReference type="GO" id="GO:0006974">
    <property type="term" value="P:DNA damage response"/>
    <property type="evidence" value="ECO:0007669"/>
    <property type="project" value="UniProtKB-KW"/>
</dbReference>
<dbReference type="CTD" id="80254"/>
<dbReference type="GO" id="GO:0051301">
    <property type="term" value="P:cell division"/>
    <property type="evidence" value="ECO:0007669"/>
    <property type="project" value="UniProtKB-KW"/>
</dbReference>
<evidence type="ECO:0000313" key="13">
    <source>
        <dbReference type="Proteomes" id="UP001190640"/>
    </source>
</evidence>
<evidence type="ECO:0000256" key="7">
    <source>
        <dbReference type="ARBA" id="ARBA00023054"/>
    </source>
</evidence>
<evidence type="ECO:0000256" key="5">
    <source>
        <dbReference type="ARBA" id="ARBA00022763"/>
    </source>
</evidence>
<organism evidence="13 14">
    <name type="scientific">Eublepharis macularius</name>
    <name type="common">Leopard gecko</name>
    <name type="synonym">Cyrtodactylus macularius</name>
    <dbReference type="NCBI Taxonomy" id="481883"/>
    <lineage>
        <taxon>Eukaryota</taxon>
        <taxon>Metazoa</taxon>
        <taxon>Chordata</taxon>
        <taxon>Craniata</taxon>
        <taxon>Vertebrata</taxon>
        <taxon>Euteleostomi</taxon>
        <taxon>Lepidosauria</taxon>
        <taxon>Squamata</taxon>
        <taxon>Bifurcata</taxon>
        <taxon>Gekkota</taxon>
        <taxon>Eublepharidae</taxon>
        <taxon>Eublepharinae</taxon>
        <taxon>Eublepharis</taxon>
    </lineage>
</organism>
<keyword evidence="9" id="KW-0131">Cell cycle</keyword>
<evidence type="ECO:0000259" key="12">
    <source>
        <dbReference type="Pfam" id="PF25771"/>
    </source>
</evidence>
<feature type="coiled-coil region" evidence="10">
    <location>
        <begin position="410"/>
        <end position="555"/>
    </location>
</feature>
<sequence>MEALLQRMQRQGQSGGFLTSCEAELQELMKQIDIMVAHKRTEWESQTQTLESCLEIREQELSSLQNVLDAKHKEIARLCQRLEEMEQLNQDMTMEYEQQLKKVQEELIRLKRSYEKLQKKQLKEVRQASKSLGEDSEKSEVGILTRKLEEFRQKSLDWEKQRLHYQQHVASLETQRKALAEQSELIQSQLCNRKQMFESVELASQSEIQHLTSKLERANDTICANELEIERLNMRVDDLTDVNQKILEEQQRLQEELRLSKNSLQVLHEEKMELRATLLSQEDFVNSLKIQHEQLQKEVSRLTTTLYNKEAVIKSLEERLQNSEGAQEIYHDEAELEHVFLMLDHELQNKASLQAEETHLEGSLGSTNAKCVQLNEELTVKSHELQLMDEHLCHSKAEIKRLKEQLSHIEQSHSAELEGMKQEISQLTRELHQRDITIASANGSSLNLDQQLRLEIEKAERKAVEHRAVLSQLEALRQENHHLLEKLQKGKSTPVTELQESYGKALNKVEAENQQLQKELAEARVRLEASSRVSQDKYESVLQHLQQQVTEIKNTEARRLEELQCKHEEEMRALQVRFDTAVQRYEEEIQKVQSSSSRMVPDTLPSQISRGTLTEASSCDPHLGSGDTSEKCDLSHEREFLSLSPLPTASIGVIATKFLEEEEVRSQHILECLDAHIEELKRESEKTVQQYTHQQ</sequence>
<dbReference type="PANTHER" id="PTHR18875">
    <property type="entry name" value="SARCOMA ANTIGEN NY-SAR-24/CYTOSKELETAL PROTEIN SOJO"/>
    <property type="match status" value="1"/>
</dbReference>
<comment type="similarity">
    <text evidence="2">Belongs to the CEP63 family.</text>
</comment>
<evidence type="ECO:0000256" key="8">
    <source>
        <dbReference type="ARBA" id="ARBA00023212"/>
    </source>
</evidence>
<keyword evidence="13" id="KW-1185">Reference proteome</keyword>
<dbReference type="GeneID" id="129331754"/>
<evidence type="ECO:0000256" key="10">
    <source>
        <dbReference type="SAM" id="Coils"/>
    </source>
</evidence>
<evidence type="ECO:0000313" key="14">
    <source>
        <dbReference type="RefSeq" id="XP_054838223.1"/>
    </source>
</evidence>
<keyword evidence="3" id="KW-0963">Cytoplasm</keyword>
<comment type="subcellular location">
    <subcellularLocation>
        <location evidence="1">Cytoplasm</location>
        <location evidence="1">Cytoskeleton</location>
        <location evidence="1">Microtubule organizing center</location>
        <location evidence="1">Centrosome</location>
        <location evidence="1">Centriole</location>
    </subcellularLocation>
</comment>
<dbReference type="RefSeq" id="XP_054838223.1">
    <property type="nucleotide sequence ID" value="XM_054982248.1"/>
</dbReference>
<name>A0AA97JHD3_EUBMA</name>
<dbReference type="GO" id="GO:0005814">
    <property type="term" value="C:centriole"/>
    <property type="evidence" value="ECO:0007669"/>
    <property type="project" value="UniProtKB-SubCell"/>
</dbReference>